<dbReference type="PROSITE" id="PS50156">
    <property type="entry name" value="SSD"/>
    <property type="match status" value="2"/>
</dbReference>
<dbReference type="RefSeq" id="WP_189114338.1">
    <property type="nucleotide sequence ID" value="NZ_BMQC01000007.1"/>
</dbReference>
<evidence type="ECO:0000256" key="2">
    <source>
        <dbReference type="ARBA" id="ARBA00010157"/>
    </source>
</evidence>
<dbReference type="GO" id="GO:0005886">
    <property type="term" value="C:plasma membrane"/>
    <property type="evidence" value="ECO:0007669"/>
    <property type="project" value="UniProtKB-SubCell"/>
</dbReference>
<dbReference type="AlphaFoldDB" id="A0A8J3BR32"/>
<dbReference type="InterPro" id="IPR004869">
    <property type="entry name" value="MMPL_dom"/>
</dbReference>
<reference evidence="9" key="2">
    <citation type="submission" date="2020-09" db="EMBL/GenBank/DDBJ databases">
        <authorList>
            <person name="Sun Q."/>
            <person name="Ohkuma M."/>
        </authorList>
    </citation>
    <scope>NUCLEOTIDE SEQUENCE</scope>
    <source>
        <strain evidence="9">JCM 3091</strain>
    </source>
</reference>
<evidence type="ECO:0000313" key="10">
    <source>
        <dbReference type="Proteomes" id="UP000662200"/>
    </source>
</evidence>
<feature type="domain" description="SSD" evidence="8">
    <location>
        <begin position="554"/>
        <end position="682"/>
    </location>
</feature>
<dbReference type="Proteomes" id="UP000662200">
    <property type="component" value="Unassembled WGS sequence"/>
</dbReference>
<accession>A0A8J3BR32</accession>
<comment type="subcellular location">
    <subcellularLocation>
        <location evidence="1">Cell membrane</location>
        <topology evidence="1">Multi-pass membrane protein</topology>
    </subcellularLocation>
</comment>
<protein>
    <submittedName>
        <fullName evidence="9">Putative membrane protein ActII-3</fullName>
    </submittedName>
</protein>
<evidence type="ECO:0000256" key="4">
    <source>
        <dbReference type="ARBA" id="ARBA00022692"/>
    </source>
</evidence>
<dbReference type="PANTHER" id="PTHR33406:SF6">
    <property type="entry name" value="MEMBRANE PROTEIN YDGH-RELATED"/>
    <property type="match status" value="1"/>
</dbReference>
<feature type="transmembrane region" description="Helical" evidence="7">
    <location>
        <begin position="551"/>
        <end position="572"/>
    </location>
</feature>
<evidence type="ECO:0000256" key="6">
    <source>
        <dbReference type="ARBA" id="ARBA00023136"/>
    </source>
</evidence>
<feature type="transmembrane region" description="Helical" evidence="7">
    <location>
        <begin position="655"/>
        <end position="682"/>
    </location>
</feature>
<name>A0A8J3BR32_9ACTN</name>
<feature type="transmembrane region" description="Helical" evidence="7">
    <location>
        <begin position="625"/>
        <end position="649"/>
    </location>
</feature>
<comment type="caution">
    <text evidence="9">The sequence shown here is derived from an EMBL/GenBank/DDBJ whole genome shotgun (WGS) entry which is preliminary data.</text>
</comment>
<proteinExistence type="inferred from homology"/>
<keyword evidence="3" id="KW-1003">Cell membrane</keyword>
<feature type="transmembrane region" description="Helical" evidence="7">
    <location>
        <begin position="527"/>
        <end position="544"/>
    </location>
</feature>
<dbReference type="PANTHER" id="PTHR33406">
    <property type="entry name" value="MEMBRANE PROTEIN MJ1562-RELATED"/>
    <property type="match status" value="1"/>
</dbReference>
<keyword evidence="6 7" id="KW-0472">Membrane</keyword>
<dbReference type="InterPro" id="IPR000731">
    <property type="entry name" value="SSD"/>
</dbReference>
<keyword evidence="4 7" id="KW-0812">Transmembrane</keyword>
<evidence type="ECO:0000259" key="8">
    <source>
        <dbReference type="PROSITE" id="PS50156"/>
    </source>
</evidence>
<feature type="transmembrane region" description="Helical" evidence="7">
    <location>
        <begin position="32"/>
        <end position="53"/>
    </location>
</feature>
<evidence type="ECO:0000256" key="1">
    <source>
        <dbReference type="ARBA" id="ARBA00004651"/>
    </source>
</evidence>
<dbReference type="Gene3D" id="1.20.1640.10">
    <property type="entry name" value="Multidrug efflux transporter AcrB transmembrane domain"/>
    <property type="match status" value="2"/>
</dbReference>
<keyword evidence="10" id="KW-1185">Reference proteome</keyword>
<evidence type="ECO:0000256" key="5">
    <source>
        <dbReference type="ARBA" id="ARBA00022989"/>
    </source>
</evidence>
<feature type="domain" description="SSD" evidence="8">
    <location>
        <begin position="214"/>
        <end position="346"/>
    </location>
</feature>
<evidence type="ECO:0000256" key="3">
    <source>
        <dbReference type="ARBA" id="ARBA00022475"/>
    </source>
</evidence>
<feature type="transmembrane region" description="Helical" evidence="7">
    <location>
        <begin position="193"/>
        <end position="209"/>
    </location>
</feature>
<dbReference type="Pfam" id="PF03176">
    <property type="entry name" value="MMPL"/>
    <property type="match status" value="2"/>
</dbReference>
<gene>
    <name evidence="9" type="primary">actII-3</name>
    <name evidence="9" type="ORF">GCM10010124_23880</name>
</gene>
<feature type="transmembrane region" description="Helical" evidence="7">
    <location>
        <begin position="292"/>
        <end position="313"/>
    </location>
</feature>
<dbReference type="EMBL" id="BMQC01000007">
    <property type="protein sequence ID" value="GGK30342.1"/>
    <property type="molecule type" value="Genomic_DNA"/>
</dbReference>
<organism evidence="9 10">
    <name type="scientific">Pilimelia terevasa</name>
    <dbReference type="NCBI Taxonomy" id="53372"/>
    <lineage>
        <taxon>Bacteria</taxon>
        <taxon>Bacillati</taxon>
        <taxon>Actinomycetota</taxon>
        <taxon>Actinomycetes</taxon>
        <taxon>Micromonosporales</taxon>
        <taxon>Micromonosporaceae</taxon>
        <taxon>Pilimelia</taxon>
    </lineage>
</organism>
<dbReference type="SUPFAM" id="SSF82866">
    <property type="entry name" value="Multidrug efflux transporter AcrB transmembrane domain"/>
    <property type="match status" value="2"/>
</dbReference>
<feature type="transmembrane region" description="Helical" evidence="7">
    <location>
        <begin position="584"/>
        <end position="604"/>
    </location>
</feature>
<evidence type="ECO:0000256" key="7">
    <source>
        <dbReference type="SAM" id="Phobius"/>
    </source>
</evidence>
<feature type="transmembrane region" description="Helical" evidence="7">
    <location>
        <begin position="325"/>
        <end position="348"/>
    </location>
</feature>
<dbReference type="InterPro" id="IPR050545">
    <property type="entry name" value="Mycobact_MmpL"/>
</dbReference>
<keyword evidence="5 7" id="KW-1133">Transmembrane helix</keyword>
<evidence type="ECO:0000313" key="9">
    <source>
        <dbReference type="EMBL" id="GGK30342.1"/>
    </source>
</evidence>
<sequence length="698" mass="71526">MSTVPAPPHDAPADAAAADPPEKLPRLLRGRLAVWLIIGAWIAVLAGLSPLAAKVNDVQKNDAVSMLPRGADATRVAAYAARFPAADALPAVAVFTRDGALTAADRAAIEAKRTAAAAFALGGRVAPVEYAVDGRAATVTAMMAREDRLFDRIDGLRALARDGLPPGLTGAVGGPAAGLVDTVKVFSDLDTDLFAITGAVVAVLLLLIYRSPVLWLLPLLAVGAATQVSEALIYLLGKEFALPVDGQSAGITTVLVFGVGTDYALLLLARYREELRRHPDRRHAMLVALRRSAPAILASAGTVVLGLLCLLVADLNSNRSIGAVGALGVLAGAATTLMLLPALLVAAGRWVFWPFVPRPGVPARPARGWTRLGEGVAARPRLVWAATAVALGALVFGVAGVKIGTTQAESFTTTPESVTAQERIATHFPAGSGAPAEIVAPVAARGRVAAAAGGVPGVVRLRPPAVSTDGALVSVPVVLADAPDSPAAADTVRRLRAATGGIPGAVVGGPTAQKIDIEAAADHDRRLVIPLVLAAVLLVLVLLLRALVAPLLLITTVVLSYAAALGAAALLLRGVFDLGAFDHSTPLLGFVFLVALGVDYNIFLAHRIREEVGRVGHRAGVLRGLTATGGVITSAGLVLAATFTVLATLPLVTMLGIGLVVAVGVVLDTLVVRSVLVPALLLDTGPVSWWPRRTGVGR</sequence>
<reference evidence="9" key="1">
    <citation type="journal article" date="2014" name="Int. J. Syst. Evol. Microbiol.">
        <title>Complete genome sequence of Corynebacterium casei LMG S-19264T (=DSM 44701T), isolated from a smear-ripened cheese.</title>
        <authorList>
            <consortium name="US DOE Joint Genome Institute (JGI-PGF)"/>
            <person name="Walter F."/>
            <person name="Albersmeier A."/>
            <person name="Kalinowski J."/>
            <person name="Ruckert C."/>
        </authorList>
    </citation>
    <scope>NUCLEOTIDE SEQUENCE</scope>
    <source>
        <strain evidence="9">JCM 3091</strain>
    </source>
</reference>
<comment type="similarity">
    <text evidence="2">Belongs to the resistance-nodulation-cell division (RND) (TC 2.A.6) family. MmpL subfamily.</text>
</comment>
<feature type="transmembrane region" description="Helical" evidence="7">
    <location>
        <begin position="249"/>
        <end position="271"/>
    </location>
</feature>
<feature type="transmembrane region" description="Helical" evidence="7">
    <location>
        <begin position="382"/>
        <end position="401"/>
    </location>
</feature>